<comment type="subcellular location">
    <subcellularLocation>
        <location evidence="1 8">Periplasm</location>
    </subcellularLocation>
</comment>
<evidence type="ECO:0000256" key="1">
    <source>
        <dbReference type="ARBA" id="ARBA00004418"/>
    </source>
</evidence>
<comment type="caution">
    <text evidence="12">The sequence shown here is derived from an EMBL/GenBank/DDBJ whole genome shotgun (WGS) entry which is preliminary data.</text>
</comment>
<evidence type="ECO:0000256" key="2">
    <source>
        <dbReference type="ARBA" id="ARBA00007399"/>
    </source>
</evidence>
<sequence length="230" mass="25498">MNKFMKWGVTSLLTLALCGQAMAAFTISGTRFIYAEGRKNISFEVTNNSDDTYGGQVWVDNISQNSGVYMVPTPPFFKVNAKQKQIVRIIKTDGGTLPTDRESLFWLNIQEIPPKPKTDENVLSVAVNTRVKLFYRPKSLVEGRKNAEKKIEVVHRGGAYLKNSTPYYFAIAKVKVNGKEIPLTAKEEEALAILAPFSEVAVSKLPSETKTISVDAINDWGGVENHVLKG</sequence>
<evidence type="ECO:0000313" key="13">
    <source>
        <dbReference type="EMBL" id="HAG4424228.1"/>
    </source>
</evidence>
<organism evidence="12">
    <name type="scientific">Salmonella enterica</name>
    <name type="common">Salmonella choleraesuis</name>
    <dbReference type="NCBI Taxonomy" id="28901"/>
    <lineage>
        <taxon>Bacteria</taxon>
        <taxon>Pseudomonadati</taxon>
        <taxon>Pseudomonadota</taxon>
        <taxon>Gammaproteobacteria</taxon>
        <taxon>Enterobacterales</taxon>
        <taxon>Enterobacteriaceae</taxon>
        <taxon>Salmonella</taxon>
    </lineage>
</organism>
<dbReference type="PANTHER" id="PTHR30251">
    <property type="entry name" value="PILUS ASSEMBLY CHAPERONE"/>
    <property type="match status" value="1"/>
</dbReference>
<keyword evidence="5" id="KW-0574">Periplasm</keyword>
<reference evidence="12" key="2">
    <citation type="submission" date="2020-02" db="EMBL/GenBank/DDBJ databases">
        <authorList>
            <consortium name="NCBI Pathogen Detection Project"/>
        </authorList>
    </citation>
    <scope>NUCLEOTIDE SEQUENCE</scope>
    <source>
        <strain evidence="13">MA.MC_08-0123</strain>
        <strain evidence="12">MA.MC_08-0298</strain>
    </source>
</reference>
<evidence type="ECO:0000256" key="4">
    <source>
        <dbReference type="ARBA" id="ARBA00022729"/>
    </source>
</evidence>
<evidence type="ECO:0000256" key="7">
    <source>
        <dbReference type="ARBA" id="ARBA00023319"/>
    </source>
</evidence>
<name>A0A763MMC1_SALER</name>
<keyword evidence="7" id="KW-0393">Immunoglobulin domain</keyword>
<dbReference type="SUPFAM" id="SSF49584">
    <property type="entry name" value="Periplasmic chaperone C-domain"/>
    <property type="match status" value="1"/>
</dbReference>
<dbReference type="EMBL" id="DAAYJB010000019">
    <property type="protein sequence ID" value="HAG4415420.1"/>
    <property type="molecule type" value="Genomic_DNA"/>
</dbReference>
<dbReference type="AlphaFoldDB" id="A0A763MMC1"/>
<dbReference type="InterPro" id="IPR013783">
    <property type="entry name" value="Ig-like_fold"/>
</dbReference>
<feature type="signal peptide" evidence="9">
    <location>
        <begin position="1"/>
        <end position="23"/>
    </location>
</feature>
<keyword evidence="4 9" id="KW-0732">Signal</keyword>
<dbReference type="NCBIfam" id="NF011758">
    <property type="entry name" value="PRK15211.1"/>
    <property type="match status" value="1"/>
</dbReference>
<dbReference type="Gene3D" id="2.60.40.10">
    <property type="entry name" value="Immunoglobulins"/>
    <property type="match status" value="2"/>
</dbReference>
<feature type="domain" description="Pili assembly chaperone C-terminal" evidence="11">
    <location>
        <begin position="162"/>
        <end position="224"/>
    </location>
</feature>
<dbReference type="InterPro" id="IPR016147">
    <property type="entry name" value="Pili_assmbl_chaperone_N"/>
</dbReference>
<protein>
    <submittedName>
        <fullName evidence="12">Fimbrial chaperone</fullName>
    </submittedName>
</protein>
<evidence type="ECO:0000256" key="9">
    <source>
        <dbReference type="SAM" id="SignalP"/>
    </source>
</evidence>
<evidence type="ECO:0000259" key="10">
    <source>
        <dbReference type="Pfam" id="PF00345"/>
    </source>
</evidence>
<dbReference type="GO" id="GO:0030288">
    <property type="term" value="C:outer membrane-bounded periplasmic space"/>
    <property type="evidence" value="ECO:0007669"/>
    <property type="project" value="InterPro"/>
</dbReference>
<dbReference type="InterPro" id="IPR050643">
    <property type="entry name" value="Periplasmic_pilus_chap"/>
</dbReference>
<dbReference type="PROSITE" id="PS00635">
    <property type="entry name" value="PILI_CHAPERONE"/>
    <property type="match status" value="1"/>
</dbReference>
<accession>A0A763MMC1</accession>
<evidence type="ECO:0000256" key="8">
    <source>
        <dbReference type="RuleBase" id="RU003918"/>
    </source>
</evidence>
<keyword evidence="3" id="KW-1029">Fimbrium biogenesis</keyword>
<reference evidence="12" key="1">
    <citation type="journal article" date="2018" name="Genome Biol.">
        <title>SKESA: strategic k-mer extension for scrupulous assemblies.</title>
        <authorList>
            <person name="Souvorov A."/>
            <person name="Agarwala R."/>
            <person name="Lipman D.J."/>
        </authorList>
    </citation>
    <scope>NUCLEOTIDE SEQUENCE</scope>
    <source>
        <strain evidence="13">MA.MC_08-0123</strain>
        <strain evidence="12">MA.MC_08-0298</strain>
    </source>
</reference>
<dbReference type="InterPro" id="IPR018046">
    <property type="entry name" value="Pili_assmbl_chaperone_CS"/>
</dbReference>
<dbReference type="GO" id="GO:0071555">
    <property type="term" value="P:cell wall organization"/>
    <property type="evidence" value="ECO:0007669"/>
    <property type="project" value="InterPro"/>
</dbReference>
<feature type="chain" id="PRO_5036198750" evidence="9">
    <location>
        <begin position="24"/>
        <end position="230"/>
    </location>
</feature>
<proteinExistence type="inferred from homology"/>
<dbReference type="Pfam" id="PF00345">
    <property type="entry name" value="PapD_N"/>
    <property type="match status" value="1"/>
</dbReference>
<dbReference type="EMBL" id="DAAYJC010000021">
    <property type="protein sequence ID" value="HAG4424228.1"/>
    <property type="molecule type" value="Genomic_DNA"/>
</dbReference>
<dbReference type="InterPro" id="IPR008962">
    <property type="entry name" value="PapD-like_sf"/>
</dbReference>
<comment type="similarity">
    <text evidence="2 8">Belongs to the periplasmic pilus chaperone family.</text>
</comment>
<evidence type="ECO:0000256" key="5">
    <source>
        <dbReference type="ARBA" id="ARBA00022764"/>
    </source>
</evidence>
<keyword evidence="6 8" id="KW-0143">Chaperone</keyword>
<evidence type="ECO:0000313" key="12">
    <source>
        <dbReference type="EMBL" id="HAG4415420.1"/>
    </source>
</evidence>
<dbReference type="InterPro" id="IPR016148">
    <property type="entry name" value="Pili_assmbl_chaperone_C"/>
</dbReference>
<gene>
    <name evidence="13" type="ORF">G8431_004415</name>
    <name evidence="12" type="ORF">G8505_004411</name>
</gene>
<dbReference type="InterPro" id="IPR001829">
    <property type="entry name" value="Pili_assmbl_chaperone_bac"/>
</dbReference>
<dbReference type="SUPFAM" id="SSF49354">
    <property type="entry name" value="PapD-like"/>
    <property type="match status" value="1"/>
</dbReference>
<evidence type="ECO:0000259" key="11">
    <source>
        <dbReference type="Pfam" id="PF02753"/>
    </source>
</evidence>
<evidence type="ECO:0000256" key="6">
    <source>
        <dbReference type="ARBA" id="ARBA00023186"/>
    </source>
</evidence>
<evidence type="ECO:0000256" key="3">
    <source>
        <dbReference type="ARBA" id="ARBA00022558"/>
    </source>
</evidence>
<dbReference type="Pfam" id="PF02753">
    <property type="entry name" value="PapD_C"/>
    <property type="match status" value="1"/>
</dbReference>
<dbReference type="PRINTS" id="PR00969">
    <property type="entry name" value="CHAPERONPILI"/>
</dbReference>
<feature type="domain" description="Pili assembly chaperone N-terminal" evidence="10">
    <location>
        <begin position="25"/>
        <end position="140"/>
    </location>
</feature>
<dbReference type="PANTHER" id="PTHR30251:SF2">
    <property type="entry name" value="FIMBRIAL CHAPERONE YADV-RELATED"/>
    <property type="match status" value="1"/>
</dbReference>
<dbReference type="InterPro" id="IPR036316">
    <property type="entry name" value="Pili_assmbl_chap_C_dom_sf"/>
</dbReference>